<evidence type="ECO:0000313" key="1">
    <source>
        <dbReference type="EMBL" id="CQR59636.1"/>
    </source>
</evidence>
<dbReference type="KEGG" id="sle:sle_01740"/>
<organism evidence="1 2">
    <name type="scientific">Streptomyces leeuwenhoekii</name>
    <dbReference type="NCBI Taxonomy" id="1437453"/>
    <lineage>
        <taxon>Bacteria</taxon>
        <taxon>Bacillati</taxon>
        <taxon>Actinomycetota</taxon>
        <taxon>Actinomycetes</taxon>
        <taxon>Kitasatosporales</taxon>
        <taxon>Streptomycetaceae</taxon>
        <taxon>Streptomyces</taxon>
    </lineage>
</organism>
<evidence type="ECO:0000313" key="2">
    <source>
        <dbReference type="Proteomes" id="UP000035016"/>
    </source>
</evidence>
<dbReference type="EMBL" id="LN831790">
    <property type="protein sequence ID" value="CQR59636.1"/>
    <property type="molecule type" value="Genomic_DNA"/>
</dbReference>
<gene>
    <name evidence="1" type="primary">sle_01740</name>
</gene>
<name>A0A0F7VS09_STRLW</name>
<dbReference type="RefSeq" id="WP_029381499.1">
    <property type="nucleotide sequence ID" value="NZ_AZSD01000044.1"/>
</dbReference>
<proteinExistence type="predicted"/>
<sequence length="351" mass="37770">MTGTTTPRFDQQGALGWRDRALDGLNCVLRCVEAVLRFRGLEPLAVARALNGPLDPVGRDLAKDFDGCRVDYRTAFDDGGRNVPFLLERLAAGEPVMVLPDRFHLPGDVYEGRFHFHDHAVLATRWSPRDGVITVLDTDADPDDGFRRHWTLTPGLRALFTWVGTVAVTRPPDTTDPEEYFAARLHRDTELFSVGARALGELFDELTGTGLDPVTARALHVLVLGDIQPLLFLYGNALAGPLEPGGATGLPPGMAAVRTAAFGARVCAKRLGIALITAHEQSDPPAVYPRVLELARPLRTALDRLGEALCAAGGRDGLADAGAGDEAAARLRERFAHIKGTCFPLVEGAAT</sequence>
<accession>A0A0F7VS09</accession>
<dbReference type="AlphaFoldDB" id="A0A0F7VS09"/>
<protein>
    <submittedName>
        <fullName evidence="1">3-Hydroyacyl ACP Dehydratase</fullName>
    </submittedName>
</protein>
<reference evidence="1 2" key="1">
    <citation type="submission" date="2015-02" db="EMBL/GenBank/DDBJ databases">
        <authorList>
            <person name="Gomez-Escribano P.J."/>
        </authorList>
    </citation>
    <scope>NUCLEOTIDE SEQUENCE [LARGE SCALE GENOMIC DNA]</scope>
    <source>
        <strain evidence="2">C34 (DSM 42122 / NRRL B-24963)</strain>
    </source>
</reference>
<dbReference type="Proteomes" id="UP000035016">
    <property type="component" value="Chromosome Chromosome"/>
</dbReference>